<dbReference type="Gene3D" id="3.30.710.10">
    <property type="entry name" value="Potassium Channel Kv1.1, Chain A"/>
    <property type="match status" value="1"/>
</dbReference>
<reference evidence="2" key="1">
    <citation type="submission" date="2021-06" db="EMBL/GenBank/DDBJ databases">
        <authorList>
            <person name="Kallberg Y."/>
            <person name="Tangrot J."/>
            <person name="Rosling A."/>
        </authorList>
    </citation>
    <scope>NUCLEOTIDE SEQUENCE</scope>
    <source>
        <strain evidence="2">FL966</strain>
    </source>
</reference>
<dbReference type="PANTHER" id="PTHR46965:SF1">
    <property type="entry name" value="BTB_POZ DOMAIN-CONTAINING PROTEIN 19"/>
    <property type="match status" value="1"/>
</dbReference>
<dbReference type="SMART" id="SM00225">
    <property type="entry name" value="BTB"/>
    <property type="match status" value="1"/>
</dbReference>
<evidence type="ECO:0000313" key="2">
    <source>
        <dbReference type="EMBL" id="CAG8493488.1"/>
    </source>
</evidence>
<dbReference type="CDD" id="cd18186">
    <property type="entry name" value="BTB_POZ_ZBTB_KLHL-like"/>
    <property type="match status" value="1"/>
</dbReference>
<organism evidence="2 3">
    <name type="scientific">Cetraspora pellucida</name>
    <dbReference type="NCBI Taxonomy" id="1433469"/>
    <lineage>
        <taxon>Eukaryota</taxon>
        <taxon>Fungi</taxon>
        <taxon>Fungi incertae sedis</taxon>
        <taxon>Mucoromycota</taxon>
        <taxon>Glomeromycotina</taxon>
        <taxon>Glomeromycetes</taxon>
        <taxon>Diversisporales</taxon>
        <taxon>Gigasporaceae</taxon>
        <taxon>Cetraspora</taxon>
    </lineage>
</organism>
<dbReference type="SUPFAM" id="SSF54695">
    <property type="entry name" value="POZ domain"/>
    <property type="match status" value="1"/>
</dbReference>
<accession>A0A9N8WRJ0</accession>
<evidence type="ECO:0000259" key="1">
    <source>
        <dbReference type="PROSITE" id="PS50097"/>
    </source>
</evidence>
<dbReference type="Pfam" id="PF00651">
    <property type="entry name" value="BTB"/>
    <property type="match status" value="1"/>
</dbReference>
<dbReference type="InterPro" id="IPR011333">
    <property type="entry name" value="SKP1/BTB/POZ_sf"/>
</dbReference>
<dbReference type="Proteomes" id="UP000789759">
    <property type="component" value="Unassembled WGS sequence"/>
</dbReference>
<keyword evidence="3" id="KW-1185">Reference proteome</keyword>
<feature type="domain" description="BTB" evidence="1">
    <location>
        <begin position="8"/>
        <end position="76"/>
    </location>
</feature>
<dbReference type="PANTHER" id="PTHR46965">
    <property type="entry name" value="BTB/POZ DOMAIN-CONTAINING PROTEIN 19"/>
    <property type="match status" value="1"/>
</dbReference>
<dbReference type="EMBL" id="CAJVQA010000863">
    <property type="protein sequence ID" value="CAG8493488.1"/>
    <property type="molecule type" value="Genomic_DNA"/>
</dbReference>
<dbReference type="AlphaFoldDB" id="A0A9N8WRJ0"/>
<proteinExistence type="predicted"/>
<comment type="caution">
    <text evidence="2">The sequence shown here is derived from an EMBL/GenBank/DDBJ whole genome shotgun (WGS) entry which is preliminary data.</text>
</comment>
<protein>
    <submittedName>
        <fullName evidence="2">13164_t:CDS:1</fullName>
    </submittedName>
</protein>
<name>A0A9N8WRJ0_9GLOM</name>
<gene>
    <name evidence="2" type="ORF">CPELLU_LOCUS2095</name>
</gene>
<evidence type="ECO:0000313" key="3">
    <source>
        <dbReference type="Proteomes" id="UP000789759"/>
    </source>
</evidence>
<sequence>MSDSYSDTDVKLIVGNGSKTKEFSAHSTVLRSRSLYFQRALSERWKDQKHGLFIITKPNIQPDIFESILNYIYTGKNICQTSGENSLNILVASDELELLDLAECAQKHLINKFSPWLFSNIVKSFNIICRYSHFNELYDYVQNFIFRNPYSIFDSVDLHLLDELALKCLLESDDLELEEIEIWNCLIKWGISKLMDENITNWSDENINEWSDDHFNALKETISHCIPLIRYYYIPKYYIDKQIKCYQLDSNTFVKSKTPPRRFHEINVHSVANNYGLIGFFSTMIFNFIFSTTQCFILNTKPYFSKTSNSFIFSFTDQSNPVLSRVKIAKKDKAIWNNELCGPCFGKSDLRMGFSNYWSSQSEDYEYKITNSNIFIAKEYER</sequence>
<dbReference type="InterPro" id="IPR042846">
    <property type="entry name" value="BTBD19"/>
</dbReference>
<dbReference type="InterPro" id="IPR000210">
    <property type="entry name" value="BTB/POZ_dom"/>
</dbReference>
<dbReference type="OrthoDB" id="2437674at2759"/>
<dbReference type="PROSITE" id="PS50097">
    <property type="entry name" value="BTB"/>
    <property type="match status" value="1"/>
</dbReference>